<keyword evidence="3" id="KW-1185">Reference proteome</keyword>
<dbReference type="InterPro" id="IPR045257">
    <property type="entry name" value="E2/Pdx1"/>
</dbReference>
<organism evidence="2 3">
    <name type="scientific">Pleodorina starrii</name>
    <dbReference type="NCBI Taxonomy" id="330485"/>
    <lineage>
        <taxon>Eukaryota</taxon>
        <taxon>Viridiplantae</taxon>
        <taxon>Chlorophyta</taxon>
        <taxon>core chlorophytes</taxon>
        <taxon>Chlorophyceae</taxon>
        <taxon>CS clade</taxon>
        <taxon>Chlamydomonadales</taxon>
        <taxon>Volvocaceae</taxon>
        <taxon>Pleodorina</taxon>
    </lineage>
</organism>
<name>A0A9W6BAK5_9CHLO</name>
<sequence>MLSMALRCFAARNPAGIWASCASAKNMAWFSAQAAGNQQGAESRHTSHGNDTVQNGGSGNFGGSGAPHTPREEASADQRAIVLPMPKLSHSMTHGRVLKWHVSEGSPVAVYDVIATVETETLVEEAYRLDQFAGKVSLLVESQEEGFVARLLAAEGEEVPVGRPIALLCEDADEVQAVSGGADCWLQRVRDVYSSGAGVPRLRLLEWQSYLARGPPSSGCL</sequence>
<dbReference type="Proteomes" id="UP001165080">
    <property type="component" value="Unassembled WGS sequence"/>
</dbReference>
<dbReference type="Gene3D" id="2.40.50.100">
    <property type="match status" value="1"/>
</dbReference>
<feature type="compositionally biased region" description="Gly residues" evidence="1">
    <location>
        <begin position="56"/>
        <end position="65"/>
    </location>
</feature>
<accession>A0A9W6BAK5</accession>
<dbReference type="InterPro" id="IPR011053">
    <property type="entry name" value="Single_hybrid_motif"/>
</dbReference>
<dbReference type="CDD" id="cd06849">
    <property type="entry name" value="lipoyl_domain"/>
    <property type="match status" value="1"/>
</dbReference>
<dbReference type="GO" id="GO:0006086">
    <property type="term" value="P:pyruvate decarboxylation to acetyl-CoA"/>
    <property type="evidence" value="ECO:0007669"/>
    <property type="project" value="InterPro"/>
</dbReference>
<comment type="caution">
    <text evidence="2">The sequence shown here is derived from an EMBL/GenBank/DDBJ whole genome shotgun (WGS) entry which is preliminary data.</text>
</comment>
<dbReference type="PANTHER" id="PTHR23151:SF90">
    <property type="entry name" value="DIHYDROLIPOYLLYSINE-RESIDUE ACETYLTRANSFERASE COMPONENT OF PYRUVATE DEHYDROGENASE COMPLEX, MITOCHONDRIAL-RELATED"/>
    <property type="match status" value="1"/>
</dbReference>
<evidence type="ECO:0000313" key="3">
    <source>
        <dbReference type="Proteomes" id="UP001165080"/>
    </source>
</evidence>
<dbReference type="GO" id="GO:0045254">
    <property type="term" value="C:pyruvate dehydrogenase complex"/>
    <property type="evidence" value="ECO:0007669"/>
    <property type="project" value="InterPro"/>
</dbReference>
<gene>
    <name evidence="2" type="primary">PLEST000813</name>
    <name evidence="2" type="ORF">PLESTB_000076900</name>
</gene>
<evidence type="ECO:0000256" key="1">
    <source>
        <dbReference type="SAM" id="MobiDB-lite"/>
    </source>
</evidence>
<dbReference type="AlphaFoldDB" id="A0A9W6BAK5"/>
<proteinExistence type="predicted"/>
<dbReference type="SUPFAM" id="SSF51230">
    <property type="entry name" value="Single hybrid motif"/>
    <property type="match status" value="1"/>
</dbReference>
<evidence type="ECO:0000313" key="2">
    <source>
        <dbReference type="EMBL" id="GLC48265.1"/>
    </source>
</evidence>
<reference evidence="2 3" key="1">
    <citation type="journal article" date="2023" name="Commun. Biol.">
        <title>Reorganization of the ancestral sex-determining regions during the evolution of trioecy in Pleodorina starrii.</title>
        <authorList>
            <person name="Takahashi K."/>
            <person name="Suzuki S."/>
            <person name="Kawai-Toyooka H."/>
            <person name="Yamamoto K."/>
            <person name="Hamaji T."/>
            <person name="Ootsuki R."/>
            <person name="Yamaguchi H."/>
            <person name="Kawachi M."/>
            <person name="Higashiyama T."/>
            <person name="Nozaki H."/>
        </authorList>
    </citation>
    <scope>NUCLEOTIDE SEQUENCE [LARGE SCALE GENOMIC DNA]</scope>
    <source>
        <strain evidence="2 3">NIES-4479</strain>
    </source>
</reference>
<protein>
    <recommendedName>
        <fullName evidence="4">Lipoyl-binding domain-containing protein</fullName>
    </recommendedName>
</protein>
<dbReference type="PANTHER" id="PTHR23151">
    <property type="entry name" value="DIHYDROLIPOAMIDE ACETYL/SUCCINYL-TRANSFERASE-RELATED"/>
    <property type="match status" value="1"/>
</dbReference>
<dbReference type="EMBL" id="BRXU01000001">
    <property type="protein sequence ID" value="GLC48265.1"/>
    <property type="molecule type" value="Genomic_DNA"/>
</dbReference>
<feature type="region of interest" description="Disordered" evidence="1">
    <location>
        <begin position="38"/>
        <end position="76"/>
    </location>
</feature>
<evidence type="ECO:0008006" key="4">
    <source>
        <dbReference type="Google" id="ProtNLM"/>
    </source>
</evidence>